<dbReference type="InterPro" id="IPR004360">
    <property type="entry name" value="Glyas_Fos-R_dOase_dom"/>
</dbReference>
<dbReference type="EMBL" id="SIUB01000002">
    <property type="protein sequence ID" value="TBN54119.1"/>
    <property type="molecule type" value="Genomic_DNA"/>
</dbReference>
<evidence type="ECO:0000313" key="3">
    <source>
        <dbReference type="Proteomes" id="UP000291613"/>
    </source>
</evidence>
<gene>
    <name evidence="2" type="ORF">EYR15_04465</name>
</gene>
<dbReference type="Pfam" id="PF00903">
    <property type="entry name" value="Glyoxalase"/>
    <property type="match status" value="1"/>
</dbReference>
<comment type="caution">
    <text evidence="2">The sequence shown here is derived from an EMBL/GenBank/DDBJ whole genome shotgun (WGS) entry which is preliminary data.</text>
</comment>
<reference evidence="2 3" key="1">
    <citation type="submission" date="2019-02" db="EMBL/GenBank/DDBJ databases">
        <title>Hansschlegelia quercus sp. nov., a novel methylotrophic bacterium from buds of oak (Quercus robur L.).</title>
        <authorList>
            <person name="Agafonova N.V."/>
            <person name="Kaparullina E.N."/>
            <person name="Grouzdev D.S."/>
            <person name="Doronina N.V."/>
        </authorList>
    </citation>
    <scope>NUCLEOTIDE SEQUENCE [LARGE SCALE GENOMIC DNA]</scope>
    <source>
        <strain evidence="2 3">Dub</strain>
    </source>
</reference>
<evidence type="ECO:0000259" key="1">
    <source>
        <dbReference type="PROSITE" id="PS51819"/>
    </source>
</evidence>
<sequence length="161" mass="17428">MGSEPHVRRGPRRPRYVVTRVVVTPVLTGVIETAVYADDLDRAASFYEGLFSLSRLFADPSMVAYDVGGRSVFLVFLRGASADGKEVPNSGFIPGHDSSGPAHFAFGAPADAIDDWIERLTAQGIVIEGRVDWPRGGVSLYFRDPDGNLVEIASPGLWATY</sequence>
<name>A0A4Q9GIP4_9HYPH</name>
<dbReference type="SUPFAM" id="SSF54593">
    <property type="entry name" value="Glyoxalase/Bleomycin resistance protein/Dihydroxybiphenyl dioxygenase"/>
    <property type="match status" value="1"/>
</dbReference>
<dbReference type="AlphaFoldDB" id="A0A4Q9GIP4"/>
<dbReference type="Gene3D" id="3.10.180.10">
    <property type="entry name" value="2,3-Dihydroxybiphenyl 1,2-Dioxygenase, domain 1"/>
    <property type="match status" value="1"/>
</dbReference>
<dbReference type="PROSITE" id="PS51819">
    <property type="entry name" value="VOC"/>
    <property type="match status" value="1"/>
</dbReference>
<keyword evidence="3" id="KW-1185">Reference proteome</keyword>
<dbReference type="OrthoDB" id="9812656at2"/>
<organism evidence="2 3">
    <name type="scientific">Hansschlegelia quercus</name>
    <dbReference type="NCBI Taxonomy" id="2528245"/>
    <lineage>
        <taxon>Bacteria</taxon>
        <taxon>Pseudomonadati</taxon>
        <taxon>Pseudomonadota</taxon>
        <taxon>Alphaproteobacteria</taxon>
        <taxon>Hyphomicrobiales</taxon>
        <taxon>Methylopilaceae</taxon>
        <taxon>Hansschlegelia</taxon>
    </lineage>
</organism>
<proteinExistence type="predicted"/>
<accession>A0A4Q9GIP4</accession>
<protein>
    <submittedName>
        <fullName evidence="2">Glyoxalase</fullName>
    </submittedName>
</protein>
<evidence type="ECO:0000313" key="2">
    <source>
        <dbReference type="EMBL" id="TBN54119.1"/>
    </source>
</evidence>
<dbReference type="InterPro" id="IPR037523">
    <property type="entry name" value="VOC_core"/>
</dbReference>
<dbReference type="Proteomes" id="UP000291613">
    <property type="component" value="Unassembled WGS sequence"/>
</dbReference>
<dbReference type="InterPro" id="IPR029068">
    <property type="entry name" value="Glyas_Bleomycin-R_OHBP_Dase"/>
</dbReference>
<feature type="domain" description="VOC" evidence="1">
    <location>
        <begin position="29"/>
        <end position="155"/>
    </location>
</feature>